<evidence type="ECO:0000313" key="2">
    <source>
        <dbReference type="Proteomes" id="UP000520767"/>
    </source>
</evidence>
<sequence length="77" mass="8773">MYYTLLVYDRAQAELLEERAFDSKAEALAARFDAEAVHRTSGENIEVVVLAAESRADLMRTHSRYFYSLRELASQVG</sequence>
<accession>A0A7W7Q5P1</accession>
<proteinExistence type="predicted"/>
<dbReference type="EMBL" id="JACHJQ010000003">
    <property type="protein sequence ID" value="MBB4907372.1"/>
    <property type="molecule type" value="Genomic_DNA"/>
</dbReference>
<reference evidence="1 2" key="1">
    <citation type="submission" date="2020-08" db="EMBL/GenBank/DDBJ databases">
        <title>Genomic Encyclopedia of Type Strains, Phase III (KMG-III): the genomes of soil and plant-associated and newly described type strains.</title>
        <authorList>
            <person name="Whitman W."/>
        </authorList>
    </citation>
    <scope>NUCLEOTIDE SEQUENCE [LARGE SCALE GENOMIC DNA]</scope>
    <source>
        <strain evidence="1 2">CECT 8960</strain>
    </source>
</reference>
<comment type="caution">
    <text evidence="1">The sequence shown here is derived from an EMBL/GenBank/DDBJ whole genome shotgun (WGS) entry which is preliminary data.</text>
</comment>
<name>A0A7W7Q5P1_9PSEU</name>
<organism evidence="1 2">
    <name type="scientific">Actinophytocola algeriensis</name>
    <dbReference type="NCBI Taxonomy" id="1768010"/>
    <lineage>
        <taxon>Bacteria</taxon>
        <taxon>Bacillati</taxon>
        <taxon>Actinomycetota</taxon>
        <taxon>Actinomycetes</taxon>
        <taxon>Pseudonocardiales</taxon>
        <taxon>Pseudonocardiaceae</taxon>
    </lineage>
</organism>
<dbReference type="Proteomes" id="UP000520767">
    <property type="component" value="Unassembled WGS sequence"/>
</dbReference>
<dbReference type="RefSeq" id="WP_221463817.1">
    <property type="nucleotide sequence ID" value="NZ_JACHJQ010000003.1"/>
</dbReference>
<dbReference type="AlphaFoldDB" id="A0A7W7Q5P1"/>
<protein>
    <submittedName>
        <fullName evidence="1">Uncharacterized protein</fullName>
    </submittedName>
</protein>
<gene>
    <name evidence="1" type="ORF">FHR82_003592</name>
</gene>
<evidence type="ECO:0000313" key="1">
    <source>
        <dbReference type="EMBL" id="MBB4907372.1"/>
    </source>
</evidence>
<keyword evidence="2" id="KW-1185">Reference proteome</keyword>